<reference evidence="1 2" key="1">
    <citation type="submission" date="2018-04" db="EMBL/GenBank/DDBJ databases">
        <title>Genome sequencing of Flavobacterium sp. HYN0059.</title>
        <authorList>
            <person name="Yi H."/>
            <person name="Baek C."/>
        </authorList>
    </citation>
    <scope>NUCLEOTIDE SEQUENCE [LARGE SCALE GENOMIC DNA]</scope>
    <source>
        <strain evidence="1 2">HYN0059</strain>
    </source>
</reference>
<dbReference type="AlphaFoldDB" id="A0A2S1QZW4"/>
<dbReference type="RefSeq" id="WP_108778652.1">
    <property type="nucleotide sequence ID" value="NZ_CP029186.1"/>
</dbReference>
<accession>A0A2S1QZW4</accession>
<dbReference type="KEGG" id="falb:HYN59_12900"/>
<evidence type="ECO:0000313" key="2">
    <source>
        <dbReference type="Proteomes" id="UP000244929"/>
    </source>
</evidence>
<proteinExistence type="predicted"/>
<dbReference type="Proteomes" id="UP000244929">
    <property type="component" value="Chromosome"/>
</dbReference>
<name>A0A2S1QZW4_9FLAO</name>
<keyword evidence="2" id="KW-1185">Reference proteome</keyword>
<evidence type="ECO:0000313" key="1">
    <source>
        <dbReference type="EMBL" id="AWH85950.1"/>
    </source>
</evidence>
<dbReference type="EMBL" id="CP029186">
    <property type="protein sequence ID" value="AWH85950.1"/>
    <property type="molecule type" value="Genomic_DNA"/>
</dbReference>
<protein>
    <submittedName>
        <fullName evidence="1">Uncharacterized protein</fullName>
    </submittedName>
</protein>
<organism evidence="1 2">
    <name type="scientific">Flavobacterium album</name>
    <dbReference type="NCBI Taxonomy" id="2175091"/>
    <lineage>
        <taxon>Bacteria</taxon>
        <taxon>Pseudomonadati</taxon>
        <taxon>Bacteroidota</taxon>
        <taxon>Flavobacteriia</taxon>
        <taxon>Flavobacteriales</taxon>
        <taxon>Flavobacteriaceae</taxon>
        <taxon>Flavobacterium</taxon>
    </lineage>
</organism>
<gene>
    <name evidence="1" type="ORF">HYN59_12900</name>
</gene>
<sequence>MINTNYIGYTALYYALDALNNTGTEATYVKSKAAKIAEYAANDPFHPDMIDAGPTEIGADLYGKIEDNYNHVSKIASFN</sequence>